<evidence type="ECO:0000256" key="3">
    <source>
        <dbReference type="RuleBase" id="RU000363"/>
    </source>
</evidence>
<comment type="caution">
    <text evidence="4">The sequence shown here is derived from an EMBL/GenBank/DDBJ whole genome shotgun (WGS) entry which is preliminary data.</text>
</comment>
<dbReference type="PRINTS" id="PR00081">
    <property type="entry name" value="GDHRDH"/>
</dbReference>
<dbReference type="AlphaFoldDB" id="A0A0N1GYA2"/>
<dbReference type="PANTHER" id="PTHR42760">
    <property type="entry name" value="SHORT-CHAIN DEHYDROGENASES/REDUCTASES FAMILY MEMBER"/>
    <property type="match status" value="1"/>
</dbReference>
<dbReference type="VEuPathDB" id="FungiDB:AB675_4835"/>
<dbReference type="GeneID" id="28736878"/>
<dbReference type="InterPro" id="IPR002347">
    <property type="entry name" value="SDR_fam"/>
</dbReference>
<dbReference type="InterPro" id="IPR020904">
    <property type="entry name" value="Sc_DH/Rdtase_CS"/>
</dbReference>
<dbReference type="STRING" id="1664694.A0A0N1GYA2"/>
<sequence>MVGRLQDKVAIITGSSSGLGRAIAFAYIREGARVVCADLSPAARADFKPRADGSGVRADILAEREVPTHEALNRFVGAGKGGQVNGDAAGQGGEKGERAMFVKIDVTKAEEWDVLVKEVVGRWGRIDILINNAGISWESRHSPMKLHDLPEEAFDQTIAVNLKSVWLGCRAVVGQMLKQECHQPGNHLGWIINVSSIFGLVGSRMAPSYAASKGAVANLTRSLALDYAADRIHVNALNPGFVRTGIFADTTNNLGPEAAIDALHPFGGAGVPEDLAGPAVFLASADAQWVTGVNLSVDGGYVAQ</sequence>
<evidence type="ECO:0000313" key="5">
    <source>
        <dbReference type="Proteomes" id="UP000038010"/>
    </source>
</evidence>
<dbReference type="CDD" id="cd05233">
    <property type="entry name" value="SDR_c"/>
    <property type="match status" value="1"/>
</dbReference>
<dbReference type="PRINTS" id="PR00080">
    <property type="entry name" value="SDRFAMILY"/>
</dbReference>
<reference evidence="4 5" key="1">
    <citation type="submission" date="2015-06" db="EMBL/GenBank/DDBJ databases">
        <title>Draft genome of the ant-associated black yeast Phialophora attae CBS 131958.</title>
        <authorList>
            <person name="Moreno L.F."/>
            <person name="Stielow B.J."/>
            <person name="de Hoog S."/>
            <person name="Vicente V.A."/>
            <person name="Weiss V.A."/>
            <person name="de Vries M."/>
            <person name="Cruz L.M."/>
            <person name="Souza E.M."/>
        </authorList>
    </citation>
    <scope>NUCLEOTIDE SEQUENCE [LARGE SCALE GENOMIC DNA]</scope>
    <source>
        <strain evidence="4 5">CBS 131958</strain>
    </source>
</reference>
<comment type="similarity">
    <text evidence="1 3">Belongs to the short-chain dehydrogenases/reductases (SDR) family.</text>
</comment>
<keyword evidence="2" id="KW-0521">NADP</keyword>
<dbReference type="Pfam" id="PF13561">
    <property type="entry name" value="adh_short_C2"/>
    <property type="match status" value="1"/>
</dbReference>
<organism evidence="4 5">
    <name type="scientific">Cyphellophora attinorum</name>
    <dbReference type="NCBI Taxonomy" id="1664694"/>
    <lineage>
        <taxon>Eukaryota</taxon>
        <taxon>Fungi</taxon>
        <taxon>Dikarya</taxon>
        <taxon>Ascomycota</taxon>
        <taxon>Pezizomycotina</taxon>
        <taxon>Eurotiomycetes</taxon>
        <taxon>Chaetothyriomycetidae</taxon>
        <taxon>Chaetothyriales</taxon>
        <taxon>Cyphellophoraceae</taxon>
        <taxon>Cyphellophora</taxon>
    </lineage>
</organism>
<proteinExistence type="inferred from homology"/>
<dbReference type="Gene3D" id="3.40.50.720">
    <property type="entry name" value="NAD(P)-binding Rossmann-like Domain"/>
    <property type="match status" value="1"/>
</dbReference>
<evidence type="ECO:0000256" key="2">
    <source>
        <dbReference type="ARBA" id="ARBA00022857"/>
    </source>
</evidence>
<dbReference type="EMBL" id="LFJN01000038">
    <property type="protein sequence ID" value="KPI35650.1"/>
    <property type="molecule type" value="Genomic_DNA"/>
</dbReference>
<accession>A0A0N1GYA2</accession>
<dbReference type="Pfam" id="PF00106">
    <property type="entry name" value="adh_short"/>
    <property type="match status" value="1"/>
</dbReference>
<dbReference type="OrthoDB" id="417891at2759"/>
<name>A0A0N1GYA2_9EURO</name>
<dbReference type="PANTHER" id="PTHR42760:SF124">
    <property type="entry name" value="SHORT-CHAIN DEHYDROGENASE_REDUCTASE"/>
    <property type="match status" value="1"/>
</dbReference>
<dbReference type="GO" id="GO:0016616">
    <property type="term" value="F:oxidoreductase activity, acting on the CH-OH group of donors, NAD or NADP as acceptor"/>
    <property type="evidence" value="ECO:0007669"/>
    <property type="project" value="TreeGrafter"/>
</dbReference>
<evidence type="ECO:0000313" key="4">
    <source>
        <dbReference type="EMBL" id="KPI35650.1"/>
    </source>
</evidence>
<dbReference type="PROSITE" id="PS00061">
    <property type="entry name" value="ADH_SHORT"/>
    <property type="match status" value="1"/>
</dbReference>
<evidence type="ECO:0000256" key="1">
    <source>
        <dbReference type="ARBA" id="ARBA00006484"/>
    </source>
</evidence>
<protein>
    <submittedName>
        <fullName evidence="4">3-oxoacyl-[acyl-carrier-protein] FabG</fullName>
    </submittedName>
</protein>
<dbReference type="Proteomes" id="UP000038010">
    <property type="component" value="Unassembled WGS sequence"/>
</dbReference>
<keyword evidence="5" id="KW-1185">Reference proteome</keyword>
<dbReference type="InterPro" id="IPR036291">
    <property type="entry name" value="NAD(P)-bd_dom_sf"/>
</dbReference>
<dbReference type="RefSeq" id="XP_017995613.1">
    <property type="nucleotide sequence ID" value="XM_018144998.1"/>
</dbReference>
<dbReference type="SUPFAM" id="SSF51735">
    <property type="entry name" value="NAD(P)-binding Rossmann-fold domains"/>
    <property type="match status" value="1"/>
</dbReference>
<gene>
    <name evidence="4" type="ORF">AB675_4835</name>
</gene>